<organism evidence="1 2">
    <name type="scientific">Corynebacterium aurimucosum (strain ATCC 700975 / DSM 44827 / CIP 107346 / CN-1)</name>
    <name type="common">Corynebacterium nigricans</name>
    <dbReference type="NCBI Taxonomy" id="548476"/>
    <lineage>
        <taxon>Bacteria</taxon>
        <taxon>Bacillati</taxon>
        <taxon>Actinomycetota</taxon>
        <taxon>Actinomycetes</taxon>
        <taxon>Mycobacteriales</taxon>
        <taxon>Corynebacteriaceae</taxon>
        <taxon>Corynebacterium</taxon>
    </lineage>
</organism>
<keyword evidence="2" id="KW-1185">Reference proteome</keyword>
<evidence type="ECO:0000313" key="2">
    <source>
        <dbReference type="Proteomes" id="UP000002077"/>
    </source>
</evidence>
<dbReference type="EMBL" id="CP001601">
    <property type="protein sequence ID" value="ACP32741.1"/>
    <property type="molecule type" value="Genomic_DNA"/>
</dbReference>
<dbReference type="eggNOG" id="ENOG5031HHN">
    <property type="taxonomic scope" value="Bacteria"/>
</dbReference>
<proteinExistence type="predicted"/>
<reference evidence="1 2" key="1">
    <citation type="journal article" date="2010" name="BMC Genomics">
        <title>Complete genome sequence and lifestyle of black-pigmented Corynebacterium aurimucosum ATCC 700975 (formerly C. nigricans CN-1) isolated from a vaginal swab of a woman with spontaneous abortion.</title>
        <authorList>
            <person name="Trost E."/>
            <person name="Gotker S."/>
            <person name="Schneider J."/>
            <person name="Schneiker-Bekel S."/>
            <person name="Szczepanowski R."/>
            <person name="Tilker A."/>
            <person name="Viehoever P."/>
            <person name="Arnold W."/>
            <person name="Bekel T."/>
            <person name="Blom J."/>
            <person name="Gartemann K.H."/>
            <person name="Linke B."/>
            <person name="Goesmann A."/>
            <person name="Puhler A."/>
            <person name="Shukla S.K."/>
            <person name="Tauch A."/>
        </authorList>
    </citation>
    <scope>NUCLEOTIDE SEQUENCE [LARGE SCALE GENOMIC DNA]</scope>
    <source>
        <strain evidence="2">ATCC 700975 / DSM 44827 / CIP 107346 / CN-1</strain>
    </source>
</reference>
<sequence>MVNVRLFVTDFEGMIMKTIYKTNQWKGYGKQNYYWNEYRLDGDTVHKIKCNRFKYFDGDESVWETEEKEVESWAKDDPDMPDWLHKYL</sequence>
<gene>
    <name evidence="1" type="ordered locus">cauri_1148</name>
</gene>
<protein>
    <submittedName>
        <fullName evidence="1">Uncharacterized protein</fullName>
    </submittedName>
</protein>
<evidence type="ECO:0000313" key="1">
    <source>
        <dbReference type="EMBL" id="ACP32741.1"/>
    </source>
</evidence>
<dbReference type="KEGG" id="car:cauri_1148"/>
<dbReference type="AlphaFoldDB" id="C3PFY7"/>
<accession>C3PFY7</accession>
<dbReference type="HOGENOM" id="CLU_199669_0_0_11"/>
<name>C3PFY7_CORA7</name>
<dbReference type="Proteomes" id="UP000002077">
    <property type="component" value="Chromosome"/>
</dbReference>